<gene>
    <name evidence="1" type="ORF">LAESUDRAFT_304514</name>
</gene>
<protein>
    <submittedName>
        <fullName evidence="1">Uncharacterized protein</fullName>
    </submittedName>
</protein>
<reference evidence="1 2" key="1">
    <citation type="journal article" date="2016" name="Mol. Biol. Evol.">
        <title>Comparative Genomics of Early-Diverging Mushroom-Forming Fungi Provides Insights into the Origins of Lignocellulose Decay Capabilities.</title>
        <authorList>
            <person name="Nagy L.G."/>
            <person name="Riley R."/>
            <person name="Tritt A."/>
            <person name="Adam C."/>
            <person name="Daum C."/>
            <person name="Floudas D."/>
            <person name="Sun H."/>
            <person name="Yadav J.S."/>
            <person name="Pangilinan J."/>
            <person name="Larsson K.H."/>
            <person name="Matsuura K."/>
            <person name="Barry K."/>
            <person name="Labutti K."/>
            <person name="Kuo R."/>
            <person name="Ohm R.A."/>
            <person name="Bhattacharya S.S."/>
            <person name="Shirouzu T."/>
            <person name="Yoshinaga Y."/>
            <person name="Martin F.M."/>
            <person name="Grigoriev I.V."/>
            <person name="Hibbett D.S."/>
        </authorList>
    </citation>
    <scope>NUCLEOTIDE SEQUENCE [LARGE SCALE GENOMIC DNA]</scope>
    <source>
        <strain evidence="1 2">93-53</strain>
    </source>
</reference>
<dbReference type="EMBL" id="KV427637">
    <property type="protein sequence ID" value="KZT04318.1"/>
    <property type="molecule type" value="Genomic_DNA"/>
</dbReference>
<dbReference type="AlphaFoldDB" id="A0A165D8B6"/>
<sequence length="210" mass="23515">MRLGGWPVGKCFIQRHLLSSCMYILIVLCLRILHICSPRIIALNHDDCTAAFANSYLFILQDAQRSKPLLSEPHRTLNPIGAVNFPMALGFFEKPRVSVRSTSTQISSIQRMDHDPLQWAREYKKAVAAKTFMSVASEVTVSAQTKTSSKDKPVSCVPMRRHYLCTHYRVSRSLLRLTAMLLMANSSAPSAALGDGHARRVEYGGRPKRV</sequence>
<dbReference type="InParanoid" id="A0A165D8B6"/>
<organism evidence="1 2">
    <name type="scientific">Laetiporus sulphureus 93-53</name>
    <dbReference type="NCBI Taxonomy" id="1314785"/>
    <lineage>
        <taxon>Eukaryota</taxon>
        <taxon>Fungi</taxon>
        <taxon>Dikarya</taxon>
        <taxon>Basidiomycota</taxon>
        <taxon>Agaricomycotina</taxon>
        <taxon>Agaricomycetes</taxon>
        <taxon>Polyporales</taxon>
        <taxon>Laetiporus</taxon>
    </lineage>
</organism>
<name>A0A165D8B6_9APHY</name>
<evidence type="ECO:0000313" key="2">
    <source>
        <dbReference type="Proteomes" id="UP000076871"/>
    </source>
</evidence>
<dbReference type="RefSeq" id="XP_040762058.1">
    <property type="nucleotide sequence ID" value="XM_040901909.1"/>
</dbReference>
<dbReference type="GeneID" id="63818940"/>
<keyword evidence="2" id="KW-1185">Reference proteome</keyword>
<accession>A0A165D8B6</accession>
<dbReference type="Proteomes" id="UP000076871">
    <property type="component" value="Unassembled WGS sequence"/>
</dbReference>
<proteinExistence type="predicted"/>
<evidence type="ECO:0000313" key="1">
    <source>
        <dbReference type="EMBL" id="KZT04318.1"/>
    </source>
</evidence>